<proteinExistence type="predicted"/>
<accession>A0A834AF75</accession>
<evidence type="ECO:0008006" key="4">
    <source>
        <dbReference type="Google" id="ProtNLM"/>
    </source>
</evidence>
<gene>
    <name evidence="2" type="ORF">HJG60_016571</name>
</gene>
<dbReference type="EMBL" id="JABVXQ010000005">
    <property type="protein sequence ID" value="KAF6111165.1"/>
    <property type="molecule type" value="Genomic_DNA"/>
</dbReference>
<feature type="compositionally biased region" description="Low complexity" evidence="1">
    <location>
        <begin position="89"/>
        <end position="103"/>
    </location>
</feature>
<name>A0A834AF75_9CHIR</name>
<reference evidence="2 3" key="1">
    <citation type="journal article" date="2020" name="Nature">
        <title>Six reference-quality genomes reveal evolution of bat adaptations.</title>
        <authorList>
            <person name="Jebb D."/>
            <person name="Huang Z."/>
            <person name="Pippel M."/>
            <person name="Hughes G.M."/>
            <person name="Lavrichenko K."/>
            <person name="Devanna P."/>
            <person name="Winkler S."/>
            <person name="Jermiin L.S."/>
            <person name="Skirmuntt E.C."/>
            <person name="Katzourakis A."/>
            <person name="Burkitt-Gray L."/>
            <person name="Ray D.A."/>
            <person name="Sullivan K.A.M."/>
            <person name="Roscito J.G."/>
            <person name="Kirilenko B.M."/>
            <person name="Davalos L.M."/>
            <person name="Corthals A.P."/>
            <person name="Power M.L."/>
            <person name="Jones G."/>
            <person name="Ransome R.D."/>
            <person name="Dechmann D.K.N."/>
            <person name="Locatelli A.G."/>
            <person name="Puechmaille S.J."/>
            <person name="Fedrigo O."/>
            <person name="Jarvis E.D."/>
            <person name="Hiller M."/>
            <person name="Vernes S.C."/>
            <person name="Myers E.W."/>
            <person name="Teeling E.C."/>
        </authorList>
    </citation>
    <scope>NUCLEOTIDE SEQUENCE [LARGE SCALE GENOMIC DNA]</scope>
    <source>
        <strain evidence="2">Bat1K_MPI-CBG_1</strain>
    </source>
</reference>
<evidence type="ECO:0000256" key="1">
    <source>
        <dbReference type="SAM" id="MobiDB-lite"/>
    </source>
</evidence>
<dbReference type="Proteomes" id="UP000664940">
    <property type="component" value="Unassembled WGS sequence"/>
</dbReference>
<organism evidence="2 3">
    <name type="scientific">Phyllostomus discolor</name>
    <name type="common">pale spear-nosed bat</name>
    <dbReference type="NCBI Taxonomy" id="89673"/>
    <lineage>
        <taxon>Eukaryota</taxon>
        <taxon>Metazoa</taxon>
        <taxon>Chordata</taxon>
        <taxon>Craniata</taxon>
        <taxon>Vertebrata</taxon>
        <taxon>Euteleostomi</taxon>
        <taxon>Mammalia</taxon>
        <taxon>Eutheria</taxon>
        <taxon>Laurasiatheria</taxon>
        <taxon>Chiroptera</taxon>
        <taxon>Yangochiroptera</taxon>
        <taxon>Phyllostomidae</taxon>
        <taxon>Phyllostominae</taxon>
        <taxon>Phyllostomus</taxon>
    </lineage>
</organism>
<evidence type="ECO:0000313" key="2">
    <source>
        <dbReference type="EMBL" id="KAF6111165.1"/>
    </source>
</evidence>
<comment type="caution">
    <text evidence="2">The sequence shown here is derived from an EMBL/GenBank/DDBJ whole genome shotgun (WGS) entry which is preliminary data.</text>
</comment>
<feature type="region of interest" description="Disordered" evidence="1">
    <location>
        <begin position="89"/>
        <end position="109"/>
    </location>
</feature>
<evidence type="ECO:0000313" key="3">
    <source>
        <dbReference type="Proteomes" id="UP000664940"/>
    </source>
</evidence>
<protein>
    <recommendedName>
        <fullName evidence="4">60S ribosomal protein L29</fullName>
    </recommendedName>
</protein>
<dbReference type="AlphaFoldDB" id="A0A834AF75"/>
<sequence>MNTHFAKKHNKKGLKMVQVSSAKARSACAKAVEDLVKPKEVKPTSPQNDNHTLSPLAYITHSKLGKRARACIAKGLRLCWPTSKAKAQTKPQAVATATAQAPKGPQAPTEAPVTVEASICLYEYGKTGVTPWLLSTWSWYPSMLSHK</sequence>